<dbReference type="AlphaFoldDB" id="A0A8J3ZRU7"/>
<dbReference type="Proteomes" id="UP000635606">
    <property type="component" value="Unassembled WGS sequence"/>
</dbReference>
<proteinExistence type="predicted"/>
<reference evidence="1" key="1">
    <citation type="submission" date="2021-01" db="EMBL/GenBank/DDBJ databases">
        <title>Whole genome shotgun sequence of Virgisporangium ochraceum NBRC 16418.</title>
        <authorList>
            <person name="Komaki H."/>
            <person name="Tamura T."/>
        </authorList>
    </citation>
    <scope>NUCLEOTIDE SEQUENCE</scope>
    <source>
        <strain evidence="1">NBRC 16418</strain>
    </source>
</reference>
<evidence type="ECO:0000313" key="1">
    <source>
        <dbReference type="EMBL" id="GIJ66365.1"/>
    </source>
</evidence>
<name>A0A8J3ZRU7_9ACTN</name>
<protein>
    <submittedName>
        <fullName evidence="1">Uncharacterized protein</fullName>
    </submittedName>
</protein>
<gene>
    <name evidence="1" type="ORF">Voc01_012820</name>
</gene>
<dbReference type="RefSeq" id="WP_203926330.1">
    <property type="nucleotide sequence ID" value="NZ_BOPH01000017.1"/>
</dbReference>
<keyword evidence="2" id="KW-1185">Reference proteome</keyword>
<comment type="caution">
    <text evidence="1">The sequence shown here is derived from an EMBL/GenBank/DDBJ whole genome shotgun (WGS) entry which is preliminary data.</text>
</comment>
<accession>A0A8J3ZRU7</accession>
<sequence length="58" mass="6827">MSQPVPERTEPSPNAERLRIAMGWKSLPEMSPEERAEFRAELARHDEEVRRYYGKPIT</sequence>
<dbReference type="EMBL" id="BOPH01000017">
    <property type="protein sequence ID" value="GIJ66365.1"/>
    <property type="molecule type" value="Genomic_DNA"/>
</dbReference>
<evidence type="ECO:0000313" key="2">
    <source>
        <dbReference type="Proteomes" id="UP000635606"/>
    </source>
</evidence>
<organism evidence="1 2">
    <name type="scientific">Virgisporangium ochraceum</name>
    <dbReference type="NCBI Taxonomy" id="65505"/>
    <lineage>
        <taxon>Bacteria</taxon>
        <taxon>Bacillati</taxon>
        <taxon>Actinomycetota</taxon>
        <taxon>Actinomycetes</taxon>
        <taxon>Micromonosporales</taxon>
        <taxon>Micromonosporaceae</taxon>
        <taxon>Virgisporangium</taxon>
    </lineage>
</organism>